<dbReference type="PANTHER" id="PTHR15241:SF304">
    <property type="entry name" value="RRM DOMAIN-CONTAINING PROTEIN"/>
    <property type="match status" value="1"/>
</dbReference>
<protein>
    <submittedName>
        <fullName evidence="5">SRA stem-loop-interacting RNA-binding protein, mitochondrial-like</fullName>
    </submittedName>
</protein>
<name>A0ABM1MKK4_NICVS</name>
<dbReference type="InterPro" id="IPR000504">
    <property type="entry name" value="RRM_dom"/>
</dbReference>
<evidence type="ECO:0000256" key="2">
    <source>
        <dbReference type="PROSITE-ProRule" id="PRU00176"/>
    </source>
</evidence>
<dbReference type="PANTHER" id="PTHR15241">
    <property type="entry name" value="TRANSFORMER-2-RELATED"/>
    <property type="match status" value="1"/>
</dbReference>
<dbReference type="Gene3D" id="3.30.70.330">
    <property type="match status" value="1"/>
</dbReference>
<accession>A0ABM1MKK4</accession>
<proteinExistence type="predicted"/>
<feature type="domain" description="RRM" evidence="3">
    <location>
        <begin position="9"/>
        <end position="86"/>
    </location>
</feature>
<dbReference type="PROSITE" id="PS50102">
    <property type="entry name" value="RRM"/>
    <property type="match status" value="1"/>
</dbReference>
<dbReference type="Proteomes" id="UP000695000">
    <property type="component" value="Unplaced"/>
</dbReference>
<dbReference type="SMART" id="SM00360">
    <property type="entry name" value="RRM"/>
    <property type="match status" value="1"/>
</dbReference>
<dbReference type="Pfam" id="PF00076">
    <property type="entry name" value="RRM_1"/>
    <property type="match status" value="1"/>
</dbReference>
<dbReference type="RefSeq" id="XP_017775104.1">
    <property type="nucleotide sequence ID" value="XM_017919615.1"/>
</dbReference>
<dbReference type="GeneID" id="108561604"/>
<evidence type="ECO:0000259" key="3">
    <source>
        <dbReference type="PROSITE" id="PS50102"/>
    </source>
</evidence>
<keyword evidence="4" id="KW-1185">Reference proteome</keyword>
<gene>
    <name evidence="5" type="primary">LOC108561604</name>
</gene>
<dbReference type="SUPFAM" id="SSF54928">
    <property type="entry name" value="RNA-binding domain, RBD"/>
    <property type="match status" value="1"/>
</dbReference>
<dbReference type="InterPro" id="IPR012677">
    <property type="entry name" value="Nucleotide-bd_a/b_plait_sf"/>
</dbReference>
<evidence type="ECO:0000313" key="5">
    <source>
        <dbReference type="RefSeq" id="XP_017775104.1"/>
    </source>
</evidence>
<keyword evidence="1 2" id="KW-0694">RNA-binding</keyword>
<evidence type="ECO:0000313" key="4">
    <source>
        <dbReference type="Proteomes" id="UP000695000"/>
    </source>
</evidence>
<dbReference type="InterPro" id="IPR035979">
    <property type="entry name" value="RBD_domain_sf"/>
</dbReference>
<evidence type="ECO:0000256" key="1">
    <source>
        <dbReference type="ARBA" id="ARBA00022884"/>
    </source>
</evidence>
<organism evidence="4 5">
    <name type="scientific">Nicrophorus vespilloides</name>
    <name type="common">Boreal carrion beetle</name>
    <dbReference type="NCBI Taxonomy" id="110193"/>
    <lineage>
        <taxon>Eukaryota</taxon>
        <taxon>Metazoa</taxon>
        <taxon>Ecdysozoa</taxon>
        <taxon>Arthropoda</taxon>
        <taxon>Hexapoda</taxon>
        <taxon>Insecta</taxon>
        <taxon>Pterygota</taxon>
        <taxon>Neoptera</taxon>
        <taxon>Endopterygota</taxon>
        <taxon>Coleoptera</taxon>
        <taxon>Polyphaga</taxon>
        <taxon>Staphyliniformia</taxon>
        <taxon>Silphidae</taxon>
        <taxon>Nicrophorinae</taxon>
        <taxon>Nicrophorus</taxon>
    </lineage>
</organism>
<sequence>MATIARNILKLYVGNVPWTIGNYELRQYFSKYGHVSSVSVIFDKNTGFSKNYGFVVYSNKDGFDTATNVTNHVLEGNNLKVEPTSN</sequence>
<reference evidence="5" key="1">
    <citation type="submission" date="2025-08" db="UniProtKB">
        <authorList>
            <consortium name="RefSeq"/>
        </authorList>
    </citation>
    <scope>IDENTIFICATION</scope>
    <source>
        <tissue evidence="5">Whole Larva</tissue>
    </source>
</reference>